<evidence type="ECO:0000256" key="2">
    <source>
        <dbReference type="ARBA" id="ARBA00023326"/>
    </source>
</evidence>
<evidence type="ECO:0000313" key="6">
    <source>
        <dbReference type="Proteomes" id="UP000248889"/>
    </source>
</evidence>
<feature type="chain" id="PRO_5016067179" description="CBM2 domain-containing protein" evidence="3">
    <location>
        <begin position="35"/>
        <end position="584"/>
    </location>
</feature>
<dbReference type="PROSITE" id="PS51173">
    <property type="entry name" value="CBM2"/>
    <property type="match status" value="1"/>
</dbReference>
<feature type="domain" description="CBM2" evidence="4">
    <location>
        <begin position="475"/>
        <end position="584"/>
    </location>
</feature>
<keyword evidence="2" id="KW-0624">Polysaccharide degradation</keyword>
<name>A0A2X0ITK7_9ACTN</name>
<dbReference type="Gene3D" id="2.60.40.1180">
    <property type="entry name" value="Golgi alpha-mannosidase II"/>
    <property type="match status" value="1"/>
</dbReference>
<dbReference type="PROSITE" id="PS51257">
    <property type="entry name" value="PROKAR_LIPOPROTEIN"/>
    <property type="match status" value="1"/>
</dbReference>
<gene>
    <name evidence="5" type="ORF">DN069_35630</name>
</gene>
<dbReference type="PANTHER" id="PTHR43576">
    <property type="entry name" value="ALPHA-L-ARABINOFURANOSIDASE C-RELATED"/>
    <property type="match status" value="1"/>
</dbReference>
<dbReference type="OrthoDB" id="9801198at2"/>
<dbReference type="InterPro" id="IPR008965">
    <property type="entry name" value="CBM2/CBM3_carb-bd_dom_sf"/>
</dbReference>
<evidence type="ECO:0000313" key="5">
    <source>
        <dbReference type="EMBL" id="RAG80906.1"/>
    </source>
</evidence>
<protein>
    <recommendedName>
        <fullName evidence="4">CBM2 domain-containing protein</fullName>
    </recommendedName>
</protein>
<dbReference type="EMBL" id="QKYN01000189">
    <property type="protein sequence ID" value="RAG80906.1"/>
    <property type="molecule type" value="Genomic_DNA"/>
</dbReference>
<evidence type="ECO:0000256" key="1">
    <source>
        <dbReference type="ARBA" id="ARBA00022729"/>
    </source>
</evidence>
<comment type="caution">
    <text evidence="5">The sequence shown here is derived from an EMBL/GenBank/DDBJ whole genome shotgun (WGS) entry which is preliminary data.</text>
</comment>
<dbReference type="SMART" id="SM00637">
    <property type="entry name" value="CBD_II"/>
    <property type="match status" value="1"/>
</dbReference>
<dbReference type="InterPro" id="IPR012291">
    <property type="entry name" value="CBM2_carb-bd_dom_sf"/>
</dbReference>
<dbReference type="Pfam" id="PF00553">
    <property type="entry name" value="CBM_2"/>
    <property type="match status" value="1"/>
</dbReference>
<sequence>MRALTFRQRMTAVAATLSLAVACAVTAAAPPAAADSAVSVSVDAAQQLAVIPSTGVGVNEAVYDPHMNSSDIPGLLSGAGMGAVRYPGGSYADGYHWQTNTEQGGGYVAPNTDFDAFMGTVRAAGAQPIITANYGSGTPQEAAAWVQYANVTKGYGVKYWEIGNEVYGNGEYGATWETDTHSSHSATTYANNLLQYVSAMKAVDPSIKIGVVLTTPGFWPDGIVGPGDSMDWNHTVLSIAGSKIDYVIVHTYPDSTSEADLLGKPQALIPGIAGSVHALINQYAGTNAPNVGIAVTEANATSYRDTAPNGLFAPDEYLTWMENGAFTTDWWALHNGSSCSGLTTVDGATDYNDYGMLASSSCEPPQDTPFPAYYGTQMITKLGSPGDTLVKAASSSSLLSAHAVRRADGDVDVMLINKDPNNTATVSLSYAGFTPSSGTPTVYSYLENAHSIGSAQSGSATTQTVPAYGITVVQMHPTSASCRVVYNKNEWNGGVVGSVTITNTSGSQVNGWDLGFNFAGDTNVTKFWSATVSQSGPSVNAGNVSYDAAIAPGGSVQWGFQATWSSSDADPSAFWFNGAACSIG</sequence>
<dbReference type="Gene3D" id="3.20.20.80">
    <property type="entry name" value="Glycosidases"/>
    <property type="match status" value="1"/>
</dbReference>
<dbReference type="InterPro" id="IPR013780">
    <property type="entry name" value="Glyco_hydro_b"/>
</dbReference>
<feature type="signal peptide" evidence="3">
    <location>
        <begin position="1"/>
        <end position="34"/>
    </location>
</feature>
<accession>A0A2X0ITK7</accession>
<dbReference type="Proteomes" id="UP000248889">
    <property type="component" value="Unassembled WGS sequence"/>
</dbReference>
<dbReference type="SUPFAM" id="SSF49384">
    <property type="entry name" value="Carbohydrate-binding domain"/>
    <property type="match status" value="1"/>
</dbReference>
<keyword evidence="2" id="KW-0119">Carbohydrate metabolism</keyword>
<dbReference type="SUPFAM" id="SSF51445">
    <property type="entry name" value="(Trans)glycosidases"/>
    <property type="match status" value="1"/>
</dbReference>
<dbReference type="GO" id="GO:0004553">
    <property type="term" value="F:hydrolase activity, hydrolyzing O-glycosyl compounds"/>
    <property type="evidence" value="ECO:0007669"/>
    <property type="project" value="InterPro"/>
</dbReference>
<keyword evidence="1 3" id="KW-0732">Signal</keyword>
<dbReference type="GO" id="GO:0030247">
    <property type="term" value="F:polysaccharide binding"/>
    <property type="evidence" value="ECO:0007669"/>
    <property type="project" value="UniProtKB-UniRule"/>
</dbReference>
<dbReference type="AlphaFoldDB" id="A0A2X0ITK7"/>
<organism evidence="5 6">
    <name type="scientific">Streptacidiphilus pinicola</name>
    <dbReference type="NCBI Taxonomy" id="2219663"/>
    <lineage>
        <taxon>Bacteria</taxon>
        <taxon>Bacillati</taxon>
        <taxon>Actinomycetota</taxon>
        <taxon>Actinomycetes</taxon>
        <taxon>Kitasatosporales</taxon>
        <taxon>Streptomycetaceae</taxon>
        <taxon>Streptacidiphilus</taxon>
    </lineage>
</organism>
<dbReference type="GO" id="GO:0000272">
    <property type="term" value="P:polysaccharide catabolic process"/>
    <property type="evidence" value="ECO:0007669"/>
    <property type="project" value="UniProtKB-KW"/>
</dbReference>
<evidence type="ECO:0000256" key="3">
    <source>
        <dbReference type="SAM" id="SignalP"/>
    </source>
</evidence>
<dbReference type="PANTHER" id="PTHR43576:SF3">
    <property type="entry name" value="ALPHA-L-ARABINOFURANOSIDASE C"/>
    <property type="match status" value="1"/>
</dbReference>
<reference evidence="5 6" key="1">
    <citation type="submission" date="2018-06" db="EMBL/GenBank/DDBJ databases">
        <title>Streptacidiphilus pinicola sp. nov., isolated from pine grove soil.</title>
        <authorList>
            <person name="Roh S.G."/>
            <person name="Park S."/>
            <person name="Kim M.-K."/>
            <person name="Yun B.-R."/>
            <person name="Park J."/>
            <person name="Kim M.J."/>
            <person name="Kim Y.S."/>
            <person name="Kim S.B."/>
        </authorList>
    </citation>
    <scope>NUCLEOTIDE SEQUENCE [LARGE SCALE GENOMIC DNA]</scope>
    <source>
        <strain evidence="5 6">MMS16-CNU450</strain>
    </source>
</reference>
<keyword evidence="6" id="KW-1185">Reference proteome</keyword>
<proteinExistence type="predicted"/>
<dbReference type="InterPro" id="IPR017853">
    <property type="entry name" value="GH"/>
</dbReference>
<dbReference type="Gene3D" id="2.60.40.290">
    <property type="match status" value="1"/>
</dbReference>
<evidence type="ECO:0000259" key="4">
    <source>
        <dbReference type="PROSITE" id="PS51173"/>
    </source>
</evidence>
<dbReference type="InterPro" id="IPR001919">
    <property type="entry name" value="CBD2"/>
</dbReference>